<name>R7VEC3_CAPTE</name>
<dbReference type="PANTHER" id="PTHR43115">
    <property type="entry name" value="DEHYDROGENASE/REDUCTASE SDR FAMILY MEMBER 11"/>
    <property type="match status" value="1"/>
</dbReference>
<dbReference type="PANTHER" id="PTHR43115:SF4">
    <property type="entry name" value="DEHYDROGENASE_REDUCTASE SDR FAMILY MEMBER 11"/>
    <property type="match status" value="1"/>
</dbReference>
<dbReference type="FunCoup" id="R7VEC3">
    <property type="interactions" value="197"/>
</dbReference>
<accession>R7VEC3</accession>
<protein>
    <recommendedName>
        <fullName evidence="7">Dehydrogenase/reductase SDR family member 11</fullName>
    </recommendedName>
</protein>
<dbReference type="SUPFAM" id="SSF51735">
    <property type="entry name" value="NAD(P)-binding Rossmann-fold domains"/>
    <property type="match status" value="1"/>
</dbReference>
<gene>
    <name evidence="4" type="ORF">CAPTEDRAFT_172994</name>
</gene>
<evidence type="ECO:0008006" key="7">
    <source>
        <dbReference type="Google" id="ProtNLM"/>
    </source>
</evidence>
<dbReference type="AlphaFoldDB" id="R7VEC3"/>
<dbReference type="Gene3D" id="3.40.50.720">
    <property type="entry name" value="NAD(P)-binding Rossmann-like Domain"/>
    <property type="match status" value="1"/>
</dbReference>
<dbReference type="InterPro" id="IPR036291">
    <property type="entry name" value="NAD(P)-bd_dom_sf"/>
</dbReference>
<dbReference type="PRINTS" id="PR00080">
    <property type="entry name" value="SDRFAMILY"/>
</dbReference>
<evidence type="ECO:0000256" key="2">
    <source>
        <dbReference type="ARBA" id="ARBA00023002"/>
    </source>
</evidence>
<dbReference type="EMBL" id="KB294813">
    <property type="protein sequence ID" value="ELU14030.1"/>
    <property type="molecule type" value="Genomic_DNA"/>
</dbReference>
<evidence type="ECO:0000256" key="1">
    <source>
        <dbReference type="ARBA" id="ARBA00006484"/>
    </source>
</evidence>
<keyword evidence="2" id="KW-0560">Oxidoreductase</keyword>
<comment type="similarity">
    <text evidence="1 3">Belongs to the short-chain dehydrogenases/reductases (SDR) family.</text>
</comment>
<dbReference type="InterPro" id="IPR002347">
    <property type="entry name" value="SDR_fam"/>
</dbReference>
<reference evidence="6" key="1">
    <citation type="submission" date="2012-12" db="EMBL/GenBank/DDBJ databases">
        <authorList>
            <person name="Hellsten U."/>
            <person name="Grimwood J."/>
            <person name="Chapman J.A."/>
            <person name="Shapiro H."/>
            <person name="Aerts A."/>
            <person name="Otillar R.P."/>
            <person name="Terry A.Y."/>
            <person name="Boore J.L."/>
            <person name="Simakov O."/>
            <person name="Marletaz F."/>
            <person name="Cho S.-J."/>
            <person name="Edsinger-Gonzales E."/>
            <person name="Havlak P."/>
            <person name="Kuo D.-H."/>
            <person name="Larsson T."/>
            <person name="Lv J."/>
            <person name="Arendt D."/>
            <person name="Savage R."/>
            <person name="Osoegawa K."/>
            <person name="de Jong P."/>
            <person name="Lindberg D.R."/>
            <person name="Seaver E.C."/>
            <person name="Weisblat D.A."/>
            <person name="Putnam N.H."/>
            <person name="Grigoriev I.V."/>
            <person name="Rokhsar D.S."/>
        </authorList>
    </citation>
    <scope>NUCLEOTIDE SEQUENCE</scope>
    <source>
        <strain evidence="6">I ESC-2004</strain>
    </source>
</reference>
<evidence type="ECO:0000313" key="4">
    <source>
        <dbReference type="EMBL" id="ELU14030.1"/>
    </source>
</evidence>
<dbReference type="FunFam" id="3.40.50.720:FF:000047">
    <property type="entry name" value="NADP-dependent L-serine/L-allo-threonine dehydrogenase"/>
    <property type="match status" value="1"/>
</dbReference>
<dbReference type="HOGENOM" id="CLU_010194_2_10_1"/>
<dbReference type="Pfam" id="PF00106">
    <property type="entry name" value="adh_short"/>
    <property type="match status" value="1"/>
</dbReference>
<reference evidence="4 6" key="2">
    <citation type="journal article" date="2013" name="Nature">
        <title>Insights into bilaterian evolution from three spiralian genomes.</title>
        <authorList>
            <person name="Simakov O."/>
            <person name="Marletaz F."/>
            <person name="Cho S.J."/>
            <person name="Edsinger-Gonzales E."/>
            <person name="Havlak P."/>
            <person name="Hellsten U."/>
            <person name="Kuo D.H."/>
            <person name="Larsson T."/>
            <person name="Lv J."/>
            <person name="Arendt D."/>
            <person name="Savage R."/>
            <person name="Osoegawa K."/>
            <person name="de Jong P."/>
            <person name="Grimwood J."/>
            <person name="Chapman J.A."/>
            <person name="Shapiro H."/>
            <person name="Aerts A."/>
            <person name="Otillar R.P."/>
            <person name="Terry A.Y."/>
            <person name="Boore J.L."/>
            <person name="Grigoriev I.V."/>
            <person name="Lindberg D.R."/>
            <person name="Seaver E.C."/>
            <person name="Weisblat D.A."/>
            <person name="Putnam N.H."/>
            <person name="Rokhsar D.S."/>
        </authorList>
    </citation>
    <scope>NUCLEOTIDE SEQUENCE</scope>
    <source>
        <strain evidence="4 6">I ESC-2004</strain>
    </source>
</reference>
<dbReference type="EMBL" id="AMQN01004966">
    <property type="status" value="NOT_ANNOTATED_CDS"/>
    <property type="molecule type" value="Genomic_DNA"/>
</dbReference>
<sequence length="249" mass="27372">MDRWVGRVAMVTGGSGGIGRALVKKFVQSGLKVLTCGRNVNKLKTLEEECRGMPGKLVTIRCDMQSEIDITEMFAKLRSEFGRLDILVNNAGVGNNNASMLSGETSDWREMLETNVLAVAICTREGVKLMRECEINDGHIINIGSMSGHRIPGKAGHFYSITKFALKEMTEGLRRELRETKNQTRVTLISPGIVSTGFHDYARGGPSPHKRSIQVLETDDIVDAVVYAVGAPPHVQIHDILIRPTEQVA</sequence>
<evidence type="ECO:0000256" key="3">
    <source>
        <dbReference type="RuleBase" id="RU000363"/>
    </source>
</evidence>
<proteinExistence type="inferred from homology"/>
<dbReference type="EnsemblMetazoa" id="CapteT172994">
    <property type="protein sequence ID" value="CapteP172994"/>
    <property type="gene ID" value="CapteG172994"/>
</dbReference>
<evidence type="ECO:0000313" key="5">
    <source>
        <dbReference type="EnsemblMetazoa" id="CapteP172994"/>
    </source>
</evidence>
<dbReference type="Proteomes" id="UP000014760">
    <property type="component" value="Unassembled WGS sequence"/>
</dbReference>
<dbReference type="GO" id="GO:0016616">
    <property type="term" value="F:oxidoreductase activity, acting on the CH-OH group of donors, NAD or NADP as acceptor"/>
    <property type="evidence" value="ECO:0007669"/>
    <property type="project" value="UniProtKB-ARBA"/>
</dbReference>
<dbReference type="OrthoDB" id="1933717at2759"/>
<keyword evidence="6" id="KW-1185">Reference proteome</keyword>
<reference evidence="5" key="3">
    <citation type="submission" date="2015-06" db="UniProtKB">
        <authorList>
            <consortium name="EnsemblMetazoa"/>
        </authorList>
    </citation>
    <scope>IDENTIFICATION</scope>
</reference>
<evidence type="ECO:0000313" key="6">
    <source>
        <dbReference type="Proteomes" id="UP000014760"/>
    </source>
</evidence>
<dbReference type="STRING" id="283909.R7VEC3"/>
<dbReference type="OMA" id="IVLCTQR"/>
<dbReference type="PRINTS" id="PR00081">
    <property type="entry name" value="GDHRDH"/>
</dbReference>
<organism evidence="4">
    <name type="scientific">Capitella teleta</name>
    <name type="common">Polychaete worm</name>
    <dbReference type="NCBI Taxonomy" id="283909"/>
    <lineage>
        <taxon>Eukaryota</taxon>
        <taxon>Metazoa</taxon>
        <taxon>Spiralia</taxon>
        <taxon>Lophotrochozoa</taxon>
        <taxon>Annelida</taxon>
        <taxon>Polychaeta</taxon>
        <taxon>Sedentaria</taxon>
        <taxon>Scolecida</taxon>
        <taxon>Capitellidae</taxon>
        <taxon>Capitella</taxon>
    </lineage>
</organism>